<dbReference type="InterPro" id="IPR036249">
    <property type="entry name" value="Thioredoxin-like_sf"/>
</dbReference>
<dbReference type="KEGG" id="spal:FM071_03140"/>
<proteinExistence type="predicted"/>
<dbReference type="EMBL" id="CP041406">
    <property type="protein sequence ID" value="QOP45330.1"/>
    <property type="molecule type" value="Genomic_DNA"/>
</dbReference>
<dbReference type="Pfam" id="PF13899">
    <property type="entry name" value="Thioredoxin_7"/>
    <property type="match status" value="1"/>
</dbReference>
<dbReference type="PANTHER" id="PTHR15337:SF11">
    <property type="entry name" value="THIOREDOXIN DOMAIN-CONTAINING PROTEIN"/>
    <property type="match status" value="1"/>
</dbReference>
<gene>
    <name evidence="2" type="ORF">FM071_03140</name>
</gene>
<keyword evidence="1" id="KW-0732">Signal</keyword>
<reference evidence="2 3" key="1">
    <citation type="submission" date="2019-07" db="EMBL/GenBank/DDBJ databases">
        <title>Sulfurimonas paralvinellae sp. nov., a novel mesophilic, hydrogen- and sulfur-oxidizing chemolithoautotroph within the Epsilonproteo- bacteria isolated from a deep-sea hydrothermal vent polychaete nest, reclassification of Thiomicrospira denitrificans as Sulfurimonas denitrificans comb. nov. and emended description of the genus Sulfurimonas.</title>
        <authorList>
            <person name="Wang S."/>
            <person name="Jiang L."/>
            <person name="Shao Z."/>
        </authorList>
    </citation>
    <scope>NUCLEOTIDE SEQUENCE [LARGE SCALE GENOMIC DNA]</scope>
    <source>
        <strain evidence="2 3">GO25</strain>
    </source>
</reference>
<dbReference type="InterPro" id="IPR051099">
    <property type="entry name" value="AGR/TXD"/>
</dbReference>
<protein>
    <submittedName>
        <fullName evidence="2">Thioredoxin family protein</fullName>
    </submittedName>
</protein>
<dbReference type="SUPFAM" id="SSF52833">
    <property type="entry name" value="Thioredoxin-like"/>
    <property type="match status" value="1"/>
</dbReference>
<sequence>MKYILLVMFLAATLFGDELGWSDDYDKALQQAKKEHKLVYVLVTSVDCGWCKKFERTTLQDEGVKKRLKKEFVTVHFIRELNFVPKQFKTAPIPRHYFTDAKGNILYNSLGYRKVDTFMAFMDNAEEKYEMNQKEKKQ</sequence>
<dbReference type="RefSeq" id="WP_193111577.1">
    <property type="nucleotide sequence ID" value="NZ_CP041406.1"/>
</dbReference>
<evidence type="ECO:0000313" key="2">
    <source>
        <dbReference type="EMBL" id="QOP45330.1"/>
    </source>
</evidence>
<name>A0A7M1B6N3_9BACT</name>
<dbReference type="AlphaFoldDB" id="A0A7M1B6N3"/>
<evidence type="ECO:0000256" key="1">
    <source>
        <dbReference type="ARBA" id="ARBA00022729"/>
    </source>
</evidence>
<dbReference type="Gene3D" id="3.40.30.10">
    <property type="entry name" value="Glutaredoxin"/>
    <property type="match status" value="1"/>
</dbReference>
<dbReference type="Proteomes" id="UP000593580">
    <property type="component" value="Chromosome"/>
</dbReference>
<evidence type="ECO:0000313" key="3">
    <source>
        <dbReference type="Proteomes" id="UP000593580"/>
    </source>
</evidence>
<dbReference type="PANTHER" id="PTHR15337">
    <property type="entry name" value="ANTERIOR GRADIENT PROTEIN-RELATED"/>
    <property type="match status" value="1"/>
</dbReference>
<accession>A0A7M1B6N3</accession>
<keyword evidence="3" id="KW-1185">Reference proteome</keyword>
<organism evidence="2 3">
    <name type="scientific">Sulfurimonas paralvinellae</name>
    <dbReference type="NCBI Taxonomy" id="317658"/>
    <lineage>
        <taxon>Bacteria</taxon>
        <taxon>Pseudomonadati</taxon>
        <taxon>Campylobacterota</taxon>
        <taxon>Epsilonproteobacteria</taxon>
        <taxon>Campylobacterales</taxon>
        <taxon>Sulfurimonadaceae</taxon>
        <taxon>Sulfurimonas</taxon>
    </lineage>
</organism>